<dbReference type="InParanoid" id="W2S3H2"/>
<feature type="domain" description="Thiolase-like protein type 1 additional C-terminal" evidence="4">
    <location>
        <begin position="419"/>
        <end position="503"/>
    </location>
</feature>
<dbReference type="SUPFAM" id="SSF53901">
    <property type="entry name" value="Thiolase-like"/>
    <property type="match status" value="2"/>
</dbReference>
<evidence type="ECO:0000313" key="5">
    <source>
        <dbReference type="EMBL" id="ETN43237.1"/>
    </source>
</evidence>
<organism evidence="5 6">
    <name type="scientific">Cyphellophora europaea (strain CBS 101466)</name>
    <name type="common">Phialophora europaea</name>
    <dbReference type="NCBI Taxonomy" id="1220924"/>
    <lineage>
        <taxon>Eukaryota</taxon>
        <taxon>Fungi</taxon>
        <taxon>Dikarya</taxon>
        <taxon>Ascomycota</taxon>
        <taxon>Pezizomycotina</taxon>
        <taxon>Eurotiomycetes</taxon>
        <taxon>Chaetothyriomycetidae</taxon>
        <taxon>Chaetothyriales</taxon>
        <taxon>Cyphellophoraceae</taxon>
        <taxon>Cyphellophora</taxon>
    </lineage>
</organism>
<dbReference type="Pfam" id="PF18313">
    <property type="entry name" value="TLP1_add_C"/>
    <property type="match status" value="1"/>
</dbReference>
<dbReference type="AlphaFoldDB" id="W2S3H2"/>
<dbReference type="GeneID" id="19969735"/>
<comment type="similarity">
    <text evidence="1">Belongs to the thiolase-like superfamily. Thiolase family.</text>
</comment>
<keyword evidence="3" id="KW-0012">Acyltransferase</keyword>
<dbReference type="EMBL" id="KB822718">
    <property type="protein sequence ID" value="ETN43237.1"/>
    <property type="molecule type" value="Genomic_DNA"/>
</dbReference>
<sequence>MASAVPVIIGVADVVNRSTKVEDAREPVDLMHQAIIDAINDTGLIAQATTLQSAIDSIDIVNTWTWPYPDLPGLLSKKLGVDAKHRLLSPHGGNQPGLLFDEAAKRITLGQTKVAVVTGGEALASLTACAAAKKIPPPGWSQPSQAVSSVFSPTTRELKDNLGSIHDIGAPIHVYPLFENGFRAHRKQSIRANNHESAKLYGRFAKIAESNPYAWNYGKEVTEETIATVSKKNRMICFPYPLLMNAFNTVNLAGAVVLTSTDFAKQLGVDQSRWIYPLGAAGTQDSGDFWLRPNFHSSPSISRSIDAALQVSNLQNSDIDLHDIYSCFPIVPKFAADHLGLSTDGSQKSLTLLGGLTSFGGAGNNYSMHAITEMTRQLRTNKGRNGLILANGGVATYQHVLCLSSQPRPTGSPYPTTNPLPDTITDVPVPSIADIAEGEAIIETYTVEFTRSGAPSRGHVVGRLTSNGHRFLANHADAATLQQLCSTVREPIGRVGHVRPDGERKGRNLFAFAAAEEAEGGEMERKGVSRL</sequence>
<keyword evidence="6" id="KW-1185">Reference proteome</keyword>
<dbReference type="InterPro" id="IPR040771">
    <property type="entry name" value="TLP1_add_C"/>
</dbReference>
<evidence type="ECO:0000256" key="1">
    <source>
        <dbReference type="ARBA" id="ARBA00010982"/>
    </source>
</evidence>
<dbReference type="HOGENOM" id="CLU_026848_0_0_1"/>
<name>W2S3H2_CYPE1</name>
<dbReference type="Proteomes" id="UP000030752">
    <property type="component" value="Unassembled WGS sequence"/>
</dbReference>
<reference evidence="5 6" key="1">
    <citation type="submission" date="2013-03" db="EMBL/GenBank/DDBJ databases">
        <title>The Genome Sequence of Phialophora europaea CBS 101466.</title>
        <authorList>
            <consortium name="The Broad Institute Genomics Platform"/>
            <person name="Cuomo C."/>
            <person name="de Hoog S."/>
            <person name="Gorbushina A."/>
            <person name="Walker B."/>
            <person name="Young S.K."/>
            <person name="Zeng Q."/>
            <person name="Gargeya S."/>
            <person name="Fitzgerald M."/>
            <person name="Haas B."/>
            <person name="Abouelleil A."/>
            <person name="Allen A.W."/>
            <person name="Alvarado L."/>
            <person name="Arachchi H.M."/>
            <person name="Berlin A.M."/>
            <person name="Chapman S.B."/>
            <person name="Gainer-Dewar J."/>
            <person name="Goldberg J."/>
            <person name="Griggs A."/>
            <person name="Gujja S."/>
            <person name="Hansen M."/>
            <person name="Howarth C."/>
            <person name="Imamovic A."/>
            <person name="Ireland A."/>
            <person name="Larimer J."/>
            <person name="McCowan C."/>
            <person name="Murphy C."/>
            <person name="Pearson M."/>
            <person name="Poon T.W."/>
            <person name="Priest M."/>
            <person name="Roberts A."/>
            <person name="Saif S."/>
            <person name="Shea T."/>
            <person name="Sisk P."/>
            <person name="Sykes S."/>
            <person name="Wortman J."/>
            <person name="Nusbaum C."/>
            <person name="Birren B."/>
        </authorList>
    </citation>
    <scope>NUCLEOTIDE SEQUENCE [LARGE SCALE GENOMIC DNA]</scope>
    <source>
        <strain evidence="5 6">CBS 101466</strain>
    </source>
</reference>
<dbReference type="InterPro" id="IPR016039">
    <property type="entry name" value="Thiolase-like"/>
</dbReference>
<evidence type="ECO:0000256" key="3">
    <source>
        <dbReference type="ARBA" id="ARBA00023315"/>
    </source>
</evidence>
<dbReference type="PANTHER" id="PTHR18919">
    <property type="entry name" value="ACETYL-COA C-ACYLTRANSFERASE"/>
    <property type="match status" value="1"/>
</dbReference>
<dbReference type="OrthoDB" id="435240at2759"/>
<accession>W2S3H2</accession>
<dbReference type="GO" id="GO:0016746">
    <property type="term" value="F:acyltransferase activity"/>
    <property type="evidence" value="ECO:0007669"/>
    <property type="project" value="UniProtKB-KW"/>
</dbReference>
<dbReference type="RefSeq" id="XP_008714973.1">
    <property type="nucleotide sequence ID" value="XM_008716751.1"/>
</dbReference>
<proteinExistence type="inferred from homology"/>
<dbReference type="Gene3D" id="3.40.47.10">
    <property type="match status" value="1"/>
</dbReference>
<evidence type="ECO:0000259" key="4">
    <source>
        <dbReference type="Pfam" id="PF18313"/>
    </source>
</evidence>
<dbReference type="PANTHER" id="PTHR18919:SF139">
    <property type="entry name" value="THIOLASE-LIKE PROTEIN TYPE 1 ADDITIONAL C-TERMINAL DOMAIN-CONTAINING PROTEIN"/>
    <property type="match status" value="1"/>
</dbReference>
<keyword evidence="2" id="KW-0808">Transferase</keyword>
<protein>
    <recommendedName>
        <fullName evidence="4">Thiolase-like protein type 1 additional C-terminal domain-containing protein</fullName>
    </recommendedName>
</protein>
<dbReference type="STRING" id="1220924.W2S3H2"/>
<dbReference type="VEuPathDB" id="FungiDB:HMPREF1541_02396"/>
<evidence type="ECO:0000313" key="6">
    <source>
        <dbReference type="Proteomes" id="UP000030752"/>
    </source>
</evidence>
<dbReference type="Gene3D" id="2.40.50.840">
    <property type="match status" value="1"/>
</dbReference>
<gene>
    <name evidence="5" type="ORF">HMPREF1541_02396</name>
</gene>
<dbReference type="eggNOG" id="ENOG502QTZI">
    <property type="taxonomic scope" value="Eukaryota"/>
</dbReference>
<evidence type="ECO:0000256" key="2">
    <source>
        <dbReference type="ARBA" id="ARBA00022679"/>
    </source>
</evidence>